<dbReference type="Gene3D" id="3.90.70.10">
    <property type="entry name" value="Cysteine proteinases"/>
    <property type="match status" value="1"/>
</dbReference>
<dbReference type="InterPro" id="IPR018200">
    <property type="entry name" value="USP_CS"/>
</dbReference>
<dbReference type="FunFam" id="3.90.70.10:FF:000022">
    <property type="entry name" value="Ubiquitin carboxyl-terminal hydrolase 24"/>
    <property type="match status" value="1"/>
</dbReference>
<dbReference type="PROSITE" id="PS50235">
    <property type="entry name" value="USP_3"/>
    <property type="match status" value="1"/>
</dbReference>
<dbReference type="PANTHER" id="PTHR24006">
    <property type="entry name" value="UBIQUITIN CARBOXYL-TERMINAL HYDROLASE"/>
    <property type="match status" value="1"/>
</dbReference>
<keyword evidence="3" id="KW-1185">Reference proteome</keyword>
<dbReference type="PROSITE" id="PS00973">
    <property type="entry name" value="USP_2"/>
    <property type="match status" value="1"/>
</dbReference>
<evidence type="ECO:0000313" key="2">
    <source>
        <dbReference type="EMBL" id="KAL0185157.1"/>
    </source>
</evidence>
<feature type="domain" description="USP" evidence="1">
    <location>
        <begin position="1"/>
        <end position="327"/>
    </location>
</feature>
<dbReference type="Proteomes" id="UP001529510">
    <property type="component" value="Unassembled WGS sequence"/>
</dbReference>
<accession>A0ABD0QGW8</accession>
<name>A0ABD0QGW8_CIRMR</name>
<feature type="non-terminal residue" evidence="2">
    <location>
        <position position="1"/>
    </location>
</feature>
<protein>
    <recommendedName>
        <fullName evidence="1">USP domain-containing protein</fullName>
    </recommendedName>
</protein>
<dbReference type="SUPFAM" id="SSF54001">
    <property type="entry name" value="Cysteine proteinases"/>
    <property type="match status" value="1"/>
</dbReference>
<evidence type="ECO:0000259" key="1">
    <source>
        <dbReference type="PROSITE" id="PS50235"/>
    </source>
</evidence>
<organism evidence="2 3">
    <name type="scientific">Cirrhinus mrigala</name>
    <name type="common">Mrigala</name>
    <dbReference type="NCBI Taxonomy" id="683832"/>
    <lineage>
        <taxon>Eukaryota</taxon>
        <taxon>Metazoa</taxon>
        <taxon>Chordata</taxon>
        <taxon>Craniata</taxon>
        <taxon>Vertebrata</taxon>
        <taxon>Euteleostomi</taxon>
        <taxon>Actinopterygii</taxon>
        <taxon>Neopterygii</taxon>
        <taxon>Teleostei</taxon>
        <taxon>Ostariophysi</taxon>
        <taxon>Cypriniformes</taxon>
        <taxon>Cyprinidae</taxon>
        <taxon>Labeoninae</taxon>
        <taxon>Labeonini</taxon>
        <taxon>Cirrhinus</taxon>
    </lineage>
</organism>
<dbReference type="Pfam" id="PF00443">
    <property type="entry name" value="UCH"/>
    <property type="match status" value="1"/>
</dbReference>
<dbReference type="InterPro" id="IPR038765">
    <property type="entry name" value="Papain-like_cys_pep_sf"/>
</dbReference>
<dbReference type="InterPro" id="IPR001394">
    <property type="entry name" value="Peptidase_C19_UCH"/>
</dbReference>
<reference evidence="2 3" key="1">
    <citation type="submission" date="2024-05" db="EMBL/GenBank/DDBJ databases">
        <title>Genome sequencing and assembly of Indian major carp, Cirrhinus mrigala (Hamilton, 1822).</title>
        <authorList>
            <person name="Mohindra V."/>
            <person name="Chowdhury L.M."/>
            <person name="Lal K."/>
            <person name="Jena J.K."/>
        </authorList>
    </citation>
    <scope>NUCLEOTIDE SEQUENCE [LARGE SCALE GENOMIC DNA]</scope>
    <source>
        <strain evidence="2">CM1030</strain>
        <tissue evidence="2">Blood</tissue>
    </source>
</reference>
<dbReference type="InterPro" id="IPR028889">
    <property type="entry name" value="USP"/>
</dbReference>
<dbReference type="EMBL" id="JAMKFB020000009">
    <property type="protein sequence ID" value="KAL0185157.1"/>
    <property type="molecule type" value="Genomic_DNA"/>
</dbReference>
<dbReference type="AlphaFoldDB" id="A0ABD0QGW8"/>
<sequence length="404" mass="47677">SNVDPRDEVFGYQHQFEDKPSLSKSEDRKEYNIGVLRQLQVIFGHLASSRLQYYVPRGFWKQLWGEPVNLREQHDALEFFNSLVDSLDEALKALGHPAMLSKKICQGCPHRYECEESFTTLNVDIRNHQNLLDSMEQYVKGDLLEGANAYHCEKCNKKVDTVKRLLIKKLPPVLAIQLKRFDYDWERECAIKFNDYFDWKGLMCTQKTRYYTTMVIQQNEPSEPEPPCSSRYRLVGVLVHSGQASGGHYYSYIIQRNGSGGEGERNRWYKFDDGDVTECKMDDDEEMKNQCFGGEYMGEVFDHMMKRMSYRRQKRWWNAYILFYERMDTLDKDSELVKYITELTVTSKPHQVKMPSAIERSVRKQNVQFMHNRMQYSLEYFQFIRKLLTCNSVYLNSPPGKSSH</sequence>
<proteinExistence type="predicted"/>
<gene>
    <name evidence="2" type="ORF">M9458_020854</name>
</gene>
<comment type="caution">
    <text evidence="2">The sequence shown here is derived from an EMBL/GenBank/DDBJ whole genome shotgun (WGS) entry which is preliminary data.</text>
</comment>
<evidence type="ECO:0000313" key="3">
    <source>
        <dbReference type="Proteomes" id="UP001529510"/>
    </source>
</evidence>
<dbReference type="InterPro" id="IPR050164">
    <property type="entry name" value="Peptidase_C19"/>
</dbReference>
<dbReference type="PANTHER" id="PTHR24006:SF925">
    <property type="entry name" value="UBIQUITINYL HYDROLASE 1"/>
    <property type="match status" value="1"/>
</dbReference>